<organism evidence="1">
    <name type="scientific">uncultured Caudovirales phage</name>
    <dbReference type="NCBI Taxonomy" id="2100421"/>
    <lineage>
        <taxon>Viruses</taxon>
        <taxon>Duplodnaviria</taxon>
        <taxon>Heunggongvirae</taxon>
        <taxon>Uroviricota</taxon>
        <taxon>Caudoviricetes</taxon>
        <taxon>Peduoviridae</taxon>
        <taxon>Maltschvirus</taxon>
        <taxon>Maltschvirus maltsch</taxon>
    </lineage>
</organism>
<name>A0A6J5N006_9CAUD</name>
<dbReference type="EMBL" id="LR796541">
    <property type="protein sequence ID" value="CAB4150553.1"/>
    <property type="molecule type" value="Genomic_DNA"/>
</dbReference>
<gene>
    <name evidence="1" type="ORF">UFOVP570_50</name>
</gene>
<proteinExistence type="predicted"/>
<feature type="non-terminal residue" evidence="1">
    <location>
        <position position="1"/>
    </location>
</feature>
<sequence length="152" mass="17024">VTYLYPKLVRNTPVGSTAMLRQSTLFTPPRFNFVNTHGRTTWEVTSTMGATGGASLYAQFVEYGRGAGKFPPVEAMRTWVRRVLRVRGAKEINSVAYLVGRKIAQNGTRAQMYNKKTVMQHQTMAETHMKAAASRVLRNPEMNQVSTVVRKG</sequence>
<protein>
    <submittedName>
        <fullName evidence="1">Uncharacterized protein</fullName>
    </submittedName>
</protein>
<accession>A0A6J5N006</accession>
<reference evidence="1" key="1">
    <citation type="submission" date="2020-04" db="EMBL/GenBank/DDBJ databases">
        <authorList>
            <person name="Chiriac C."/>
            <person name="Salcher M."/>
            <person name="Ghai R."/>
            <person name="Kavagutti S V."/>
        </authorList>
    </citation>
    <scope>NUCLEOTIDE SEQUENCE</scope>
</reference>
<evidence type="ECO:0000313" key="1">
    <source>
        <dbReference type="EMBL" id="CAB4150553.1"/>
    </source>
</evidence>